<dbReference type="AlphaFoldDB" id="A0A7S1BAU7"/>
<feature type="region of interest" description="Disordered" evidence="1">
    <location>
        <begin position="80"/>
        <end position="110"/>
    </location>
</feature>
<proteinExistence type="predicted"/>
<organism evidence="2">
    <name type="scientific">Corethron hystrix</name>
    <dbReference type="NCBI Taxonomy" id="216773"/>
    <lineage>
        <taxon>Eukaryota</taxon>
        <taxon>Sar</taxon>
        <taxon>Stramenopiles</taxon>
        <taxon>Ochrophyta</taxon>
        <taxon>Bacillariophyta</taxon>
        <taxon>Coscinodiscophyceae</taxon>
        <taxon>Corethrophycidae</taxon>
        <taxon>Corethrales</taxon>
        <taxon>Corethraceae</taxon>
        <taxon>Corethron</taxon>
    </lineage>
</organism>
<protein>
    <submittedName>
        <fullName evidence="2">Uncharacterized protein</fullName>
    </submittedName>
</protein>
<evidence type="ECO:0000313" key="2">
    <source>
        <dbReference type="EMBL" id="CAD8880777.1"/>
    </source>
</evidence>
<dbReference type="EMBL" id="HBFR01011044">
    <property type="protein sequence ID" value="CAD8880777.1"/>
    <property type="molecule type" value="Transcribed_RNA"/>
</dbReference>
<evidence type="ECO:0000256" key="1">
    <source>
        <dbReference type="SAM" id="MobiDB-lite"/>
    </source>
</evidence>
<accession>A0A7S1BAU7</accession>
<feature type="region of interest" description="Disordered" evidence="1">
    <location>
        <begin position="35"/>
        <end position="64"/>
    </location>
</feature>
<gene>
    <name evidence="2" type="ORF">CHYS00102_LOCUS7963</name>
</gene>
<name>A0A7S1BAU7_9STRA</name>
<feature type="compositionally biased region" description="Acidic residues" evidence="1">
    <location>
        <begin position="39"/>
        <end position="50"/>
    </location>
</feature>
<sequence>MTMPPYESEHPKWEIGEIEKYQNYCRIQYQAEPFVPFQIDDDGDDDDDGEGDKSFDTAQPAIARFNNPNVSLRVIYEQYDDDDNDNDSDNQVQDDGSSSKESQKTATTRATFNTMGMTSLATQKLSNVKTPLPKPVEELEDDDFGDASFDDDLLIDTFYSSFDLLCCNQSYRLRNNACTEHLLPCSKQGATGSLGRGASRSLRDRQKRVMLLERRRRRFQAFSEQQDSYKMNATPRGFEFDEFVNK</sequence>
<reference evidence="2" key="1">
    <citation type="submission" date="2021-01" db="EMBL/GenBank/DDBJ databases">
        <authorList>
            <person name="Corre E."/>
            <person name="Pelletier E."/>
            <person name="Niang G."/>
            <person name="Scheremetjew M."/>
            <person name="Finn R."/>
            <person name="Kale V."/>
            <person name="Holt S."/>
            <person name="Cochrane G."/>
            <person name="Meng A."/>
            <person name="Brown T."/>
            <person name="Cohen L."/>
        </authorList>
    </citation>
    <scope>NUCLEOTIDE SEQUENCE</scope>
    <source>
        <strain evidence="2">308</strain>
    </source>
</reference>